<keyword evidence="6 8" id="KW-1133">Transmembrane helix</keyword>
<feature type="transmembrane region" description="Helical" evidence="8">
    <location>
        <begin position="437"/>
        <end position="459"/>
    </location>
</feature>
<feature type="transmembrane region" description="Helical" evidence="8">
    <location>
        <begin position="141"/>
        <end position="161"/>
    </location>
</feature>
<protein>
    <recommendedName>
        <fullName evidence="9">Glycosyltransferase RgtA/B/C/D-like domain-containing protein</fullName>
    </recommendedName>
</protein>
<proteinExistence type="predicted"/>
<feature type="transmembrane region" description="Helical" evidence="8">
    <location>
        <begin position="251"/>
        <end position="270"/>
    </location>
</feature>
<dbReference type="GO" id="GO:0005886">
    <property type="term" value="C:plasma membrane"/>
    <property type="evidence" value="ECO:0007669"/>
    <property type="project" value="UniProtKB-SubCell"/>
</dbReference>
<dbReference type="Pfam" id="PF13231">
    <property type="entry name" value="PMT_2"/>
    <property type="match status" value="1"/>
</dbReference>
<feature type="transmembrane region" description="Helical" evidence="8">
    <location>
        <begin position="214"/>
        <end position="231"/>
    </location>
</feature>
<accession>A0A3B0UJZ3</accession>
<feature type="transmembrane region" description="Helical" evidence="8">
    <location>
        <begin position="335"/>
        <end position="354"/>
    </location>
</feature>
<comment type="subcellular location">
    <subcellularLocation>
        <location evidence="1">Cell membrane</location>
        <topology evidence="1">Multi-pass membrane protein</topology>
    </subcellularLocation>
</comment>
<dbReference type="AlphaFoldDB" id="A0A3B0UJZ3"/>
<evidence type="ECO:0000259" key="9">
    <source>
        <dbReference type="Pfam" id="PF13231"/>
    </source>
</evidence>
<evidence type="ECO:0000256" key="6">
    <source>
        <dbReference type="ARBA" id="ARBA00022989"/>
    </source>
</evidence>
<dbReference type="InterPro" id="IPR038731">
    <property type="entry name" value="RgtA/B/C-like"/>
</dbReference>
<reference evidence="10" key="1">
    <citation type="submission" date="2018-06" db="EMBL/GenBank/DDBJ databases">
        <authorList>
            <person name="Zhirakovskaya E."/>
        </authorList>
    </citation>
    <scope>NUCLEOTIDE SEQUENCE</scope>
</reference>
<evidence type="ECO:0000256" key="2">
    <source>
        <dbReference type="ARBA" id="ARBA00022475"/>
    </source>
</evidence>
<evidence type="ECO:0000256" key="1">
    <source>
        <dbReference type="ARBA" id="ARBA00004651"/>
    </source>
</evidence>
<evidence type="ECO:0000256" key="7">
    <source>
        <dbReference type="ARBA" id="ARBA00023136"/>
    </source>
</evidence>
<keyword evidence="2" id="KW-1003">Cell membrane</keyword>
<evidence type="ECO:0000256" key="4">
    <source>
        <dbReference type="ARBA" id="ARBA00022679"/>
    </source>
</evidence>
<dbReference type="InterPro" id="IPR050297">
    <property type="entry name" value="LipidA_mod_glycosyltrf_83"/>
</dbReference>
<dbReference type="GO" id="GO:0008610">
    <property type="term" value="P:lipid biosynthetic process"/>
    <property type="evidence" value="ECO:0007669"/>
    <property type="project" value="UniProtKB-ARBA"/>
</dbReference>
<sequence length="468" mass="53458">MIAIAKMYFGLILILCFYFAVGVLFVFYTPAWQTPDEPAHYNYIVQVATQGCCPIIEKGDWDSAYLEQLKSNRFNSQLLKNLYTVQYEDHQPPLYYLLATPIFWITNGSLYAVRLFSLLLGSGVVFFSYFIVRVLLPERPWVAVGTALLIAFLPQNIHILASVNNDALAWALIALTLLMVILYLKDKRLGKLSLNASGPLIMGILVGLSFLTKATTYFLVAPVLLAIYLRWKEMRLSTQIASRTEAVKILLQHWMQFLVPSVFLGSLWWIRNLNVYGLPDFMGLQAHEQVVIGQVRTAEYIAQVGWQAYLVDVMKTTFTSFWGQFGWMALPLKGWPILMVKGLLLASVSGWIIWLTRRYRQNIQKQKSFASLQYAGWHILVLTLIFTIAAYIGYNVSFLQLQGRYLYSGLIPIALFLVLGLDIWGAEITRITSHSTYLFHWLAISPLIFLPLLDIYILWRIIIPGLTP</sequence>
<feature type="transmembrane region" description="Helical" evidence="8">
    <location>
        <begin position="167"/>
        <end position="185"/>
    </location>
</feature>
<dbReference type="PANTHER" id="PTHR33908">
    <property type="entry name" value="MANNOSYLTRANSFERASE YKCB-RELATED"/>
    <property type="match status" value="1"/>
</dbReference>
<feature type="transmembrane region" description="Helical" evidence="8">
    <location>
        <begin position="7"/>
        <end position="28"/>
    </location>
</feature>
<feature type="transmembrane region" description="Helical" evidence="8">
    <location>
        <begin position="406"/>
        <end position="425"/>
    </location>
</feature>
<dbReference type="GO" id="GO:0016763">
    <property type="term" value="F:pentosyltransferase activity"/>
    <property type="evidence" value="ECO:0007669"/>
    <property type="project" value="TreeGrafter"/>
</dbReference>
<keyword evidence="7 8" id="KW-0472">Membrane</keyword>
<evidence type="ECO:0000256" key="3">
    <source>
        <dbReference type="ARBA" id="ARBA00022676"/>
    </source>
</evidence>
<evidence type="ECO:0000256" key="8">
    <source>
        <dbReference type="SAM" id="Phobius"/>
    </source>
</evidence>
<name>A0A3B0UJZ3_9ZZZZ</name>
<feature type="domain" description="Glycosyltransferase RgtA/B/C/D-like" evidence="9">
    <location>
        <begin position="91"/>
        <end position="241"/>
    </location>
</feature>
<evidence type="ECO:0000256" key="5">
    <source>
        <dbReference type="ARBA" id="ARBA00022692"/>
    </source>
</evidence>
<keyword evidence="4" id="KW-0808">Transferase</keyword>
<feature type="transmembrane region" description="Helical" evidence="8">
    <location>
        <begin position="111"/>
        <end position="132"/>
    </location>
</feature>
<keyword evidence="3" id="KW-0328">Glycosyltransferase</keyword>
<dbReference type="PANTHER" id="PTHR33908:SF11">
    <property type="entry name" value="MEMBRANE PROTEIN"/>
    <property type="match status" value="1"/>
</dbReference>
<keyword evidence="5 8" id="KW-0812">Transmembrane</keyword>
<organism evidence="10">
    <name type="scientific">hydrothermal vent metagenome</name>
    <dbReference type="NCBI Taxonomy" id="652676"/>
    <lineage>
        <taxon>unclassified sequences</taxon>
        <taxon>metagenomes</taxon>
        <taxon>ecological metagenomes</taxon>
    </lineage>
</organism>
<dbReference type="EMBL" id="UOEU01000206">
    <property type="protein sequence ID" value="VAW31355.1"/>
    <property type="molecule type" value="Genomic_DNA"/>
</dbReference>
<feature type="transmembrane region" description="Helical" evidence="8">
    <location>
        <begin position="375"/>
        <end position="394"/>
    </location>
</feature>
<evidence type="ECO:0000313" key="10">
    <source>
        <dbReference type="EMBL" id="VAW31355.1"/>
    </source>
</evidence>
<gene>
    <name evidence="10" type="ORF">MNBD_CHLOROFLEXI01-171</name>
</gene>